<gene>
    <name evidence="11" type="ORF">L9F63_002083</name>
</gene>
<feature type="non-terminal residue" evidence="11">
    <location>
        <position position="1"/>
    </location>
</feature>
<dbReference type="Gene3D" id="3.60.40.10">
    <property type="entry name" value="PPM-type phosphatase domain"/>
    <property type="match status" value="1"/>
</dbReference>
<dbReference type="EMBL" id="JASPKZ010003870">
    <property type="protein sequence ID" value="KAJ9591378.1"/>
    <property type="molecule type" value="Genomic_DNA"/>
</dbReference>
<dbReference type="SMART" id="SM00332">
    <property type="entry name" value="PP2Cc"/>
    <property type="match status" value="1"/>
</dbReference>
<organism evidence="11 12">
    <name type="scientific">Diploptera punctata</name>
    <name type="common">Pacific beetle cockroach</name>
    <dbReference type="NCBI Taxonomy" id="6984"/>
    <lineage>
        <taxon>Eukaryota</taxon>
        <taxon>Metazoa</taxon>
        <taxon>Ecdysozoa</taxon>
        <taxon>Arthropoda</taxon>
        <taxon>Hexapoda</taxon>
        <taxon>Insecta</taxon>
        <taxon>Pterygota</taxon>
        <taxon>Neoptera</taxon>
        <taxon>Polyneoptera</taxon>
        <taxon>Dictyoptera</taxon>
        <taxon>Blattodea</taxon>
        <taxon>Blaberoidea</taxon>
        <taxon>Blaberidae</taxon>
        <taxon>Diplopterinae</taxon>
        <taxon>Diploptera</taxon>
    </lineage>
</organism>
<keyword evidence="7" id="KW-0904">Protein phosphatase</keyword>
<evidence type="ECO:0000256" key="2">
    <source>
        <dbReference type="ARBA" id="ARBA00006702"/>
    </source>
</evidence>
<feature type="region of interest" description="Disordered" evidence="9">
    <location>
        <begin position="182"/>
        <end position="219"/>
    </location>
</feature>
<keyword evidence="5" id="KW-0378">Hydrolase</keyword>
<evidence type="ECO:0000256" key="7">
    <source>
        <dbReference type="ARBA" id="ARBA00022912"/>
    </source>
</evidence>
<accession>A0AAD8A2W5</accession>
<dbReference type="PANTHER" id="PTHR13832:SF803">
    <property type="entry name" value="PROTEIN PHOSPHATASE 1G"/>
    <property type="match status" value="1"/>
</dbReference>
<reference evidence="11" key="2">
    <citation type="submission" date="2023-05" db="EMBL/GenBank/DDBJ databases">
        <authorList>
            <person name="Fouks B."/>
        </authorList>
    </citation>
    <scope>NUCLEOTIDE SEQUENCE</scope>
    <source>
        <strain evidence="11">Stay&amp;Tobe</strain>
        <tissue evidence="11">Testes</tissue>
    </source>
</reference>
<name>A0AAD8A2W5_DIPPU</name>
<protein>
    <recommendedName>
        <fullName evidence="3">protein-serine/threonine phosphatase</fullName>
        <ecNumber evidence="3">3.1.3.16</ecNumber>
    </recommendedName>
</protein>
<comment type="similarity">
    <text evidence="2">Belongs to the PP2C family.</text>
</comment>
<keyword evidence="12" id="KW-1185">Reference proteome</keyword>
<dbReference type="GO" id="GO:0046872">
    <property type="term" value="F:metal ion binding"/>
    <property type="evidence" value="ECO:0007669"/>
    <property type="project" value="UniProtKB-KW"/>
</dbReference>
<dbReference type="InterPro" id="IPR015655">
    <property type="entry name" value="PP2C"/>
</dbReference>
<dbReference type="SUPFAM" id="SSF81606">
    <property type="entry name" value="PP2C-like"/>
    <property type="match status" value="1"/>
</dbReference>
<proteinExistence type="inferred from homology"/>
<evidence type="ECO:0000256" key="4">
    <source>
        <dbReference type="ARBA" id="ARBA00022723"/>
    </source>
</evidence>
<evidence type="ECO:0000256" key="5">
    <source>
        <dbReference type="ARBA" id="ARBA00022801"/>
    </source>
</evidence>
<dbReference type="CDD" id="cd00143">
    <property type="entry name" value="PP2Cc"/>
    <property type="match status" value="1"/>
</dbReference>
<dbReference type="Pfam" id="PF00481">
    <property type="entry name" value="PP2C"/>
    <property type="match status" value="1"/>
</dbReference>
<evidence type="ECO:0000313" key="12">
    <source>
        <dbReference type="Proteomes" id="UP001233999"/>
    </source>
</evidence>
<dbReference type="InterPro" id="IPR001932">
    <property type="entry name" value="PPM-type_phosphatase-like_dom"/>
</dbReference>
<dbReference type="EC" id="3.1.3.16" evidence="3"/>
<evidence type="ECO:0000256" key="1">
    <source>
        <dbReference type="ARBA" id="ARBA00001936"/>
    </source>
</evidence>
<dbReference type="Proteomes" id="UP001233999">
    <property type="component" value="Unassembled WGS sequence"/>
</dbReference>
<feature type="compositionally biased region" description="Polar residues" evidence="9">
    <location>
        <begin position="182"/>
        <end position="193"/>
    </location>
</feature>
<dbReference type="PROSITE" id="PS51746">
    <property type="entry name" value="PPM_2"/>
    <property type="match status" value="1"/>
</dbReference>
<feature type="compositionally biased region" description="Basic and acidic residues" evidence="9">
    <location>
        <begin position="194"/>
        <end position="219"/>
    </location>
</feature>
<comment type="cofactor">
    <cofactor evidence="1">
        <name>Mn(2+)</name>
        <dbReference type="ChEBI" id="CHEBI:29035"/>
    </cofactor>
</comment>
<evidence type="ECO:0000256" key="3">
    <source>
        <dbReference type="ARBA" id="ARBA00013081"/>
    </source>
</evidence>
<evidence type="ECO:0000256" key="8">
    <source>
        <dbReference type="ARBA" id="ARBA00023211"/>
    </source>
</evidence>
<dbReference type="AlphaFoldDB" id="A0AAD8A2W5"/>
<keyword evidence="8" id="KW-0464">Manganese</keyword>
<dbReference type="GO" id="GO:0004722">
    <property type="term" value="F:protein serine/threonine phosphatase activity"/>
    <property type="evidence" value="ECO:0007669"/>
    <property type="project" value="UniProtKB-EC"/>
</dbReference>
<evidence type="ECO:0000313" key="11">
    <source>
        <dbReference type="EMBL" id="KAJ9591378.1"/>
    </source>
</evidence>
<dbReference type="InterPro" id="IPR036457">
    <property type="entry name" value="PPM-type-like_dom_sf"/>
</dbReference>
<evidence type="ECO:0000256" key="9">
    <source>
        <dbReference type="SAM" id="MobiDB-lite"/>
    </source>
</evidence>
<dbReference type="PANTHER" id="PTHR13832">
    <property type="entry name" value="PROTEIN PHOSPHATASE 2C"/>
    <property type="match status" value="1"/>
</dbReference>
<keyword evidence="4" id="KW-0479">Metal-binding</keyword>
<keyword evidence="6" id="KW-0460">Magnesium</keyword>
<sequence length="261" mass="29117">LLGNLCNPGLDSGCTAVVALLKGQELYVANAGDSRCVVCRKGQAIEMSLDHKPEDDIERTRIENAGGRITCDGRVNGGLNLSRALGDHASKQSECLPAEGQMDNEDEFMVLACDGIWNFMSSQEVVDFIRERMQKGENKLSKICEELFDHCLAPKTFGDGTGCDNMTAVIVQFRPELANSNESKCLKRSSSPAESEHNKRPRIEETENTEPKLEDVVRNRNEKKLNFDIRMIPNIPMTTNKLKHDDKRSIDLGNPCKSFFH</sequence>
<evidence type="ECO:0000259" key="10">
    <source>
        <dbReference type="PROSITE" id="PS51746"/>
    </source>
</evidence>
<reference evidence="11" key="1">
    <citation type="journal article" date="2023" name="IScience">
        <title>Live-bearing cockroach genome reveals convergent evolutionary mechanisms linked to viviparity in insects and beyond.</title>
        <authorList>
            <person name="Fouks B."/>
            <person name="Harrison M.C."/>
            <person name="Mikhailova A.A."/>
            <person name="Marchal E."/>
            <person name="English S."/>
            <person name="Carruthers M."/>
            <person name="Jennings E.C."/>
            <person name="Chiamaka E.L."/>
            <person name="Frigard R.A."/>
            <person name="Pippel M."/>
            <person name="Attardo G.M."/>
            <person name="Benoit J.B."/>
            <person name="Bornberg-Bauer E."/>
            <person name="Tobe S.S."/>
        </authorList>
    </citation>
    <scope>NUCLEOTIDE SEQUENCE</scope>
    <source>
        <strain evidence="11">Stay&amp;Tobe</strain>
    </source>
</reference>
<feature type="domain" description="PPM-type phosphatase" evidence="10">
    <location>
        <begin position="1"/>
        <end position="173"/>
    </location>
</feature>
<feature type="non-terminal residue" evidence="11">
    <location>
        <position position="261"/>
    </location>
</feature>
<comment type="caution">
    <text evidence="11">The sequence shown here is derived from an EMBL/GenBank/DDBJ whole genome shotgun (WGS) entry which is preliminary data.</text>
</comment>
<evidence type="ECO:0000256" key="6">
    <source>
        <dbReference type="ARBA" id="ARBA00022842"/>
    </source>
</evidence>